<feature type="binding site" evidence="5">
    <location>
        <position position="324"/>
    </location>
    <ligand>
        <name>a divalent metal cation</name>
        <dbReference type="ChEBI" id="CHEBI:60240"/>
        <label>1</label>
    </ligand>
</feature>
<protein>
    <recommendedName>
        <fullName evidence="2 4">GTP cyclohydrolase 1 type 2 homolog</fullName>
    </recommendedName>
</protein>
<dbReference type="NCBIfam" id="TIGR00486">
    <property type="entry name" value="YbgI_SA1388"/>
    <property type="match status" value="1"/>
</dbReference>
<comment type="caution">
    <text evidence="6">The sequence shown here is derived from an EMBL/GenBank/DDBJ whole genome shotgun (WGS) entry which is preliminary data.</text>
</comment>
<dbReference type="Pfam" id="PF01784">
    <property type="entry name" value="DUF34_NIF3"/>
    <property type="match status" value="1"/>
</dbReference>
<evidence type="ECO:0000313" key="6">
    <source>
        <dbReference type="EMBL" id="KPV38992.1"/>
    </source>
</evidence>
<dbReference type="InterPro" id="IPR017221">
    <property type="entry name" value="DUF34/NIF3_bac"/>
</dbReference>
<gene>
    <name evidence="6" type="ORF">AN477_23235</name>
</gene>
<dbReference type="InterPro" id="IPR002678">
    <property type="entry name" value="DUF34/NIF3"/>
</dbReference>
<dbReference type="GO" id="GO:0046872">
    <property type="term" value="F:metal ion binding"/>
    <property type="evidence" value="ECO:0007669"/>
    <property type="project" value="UniProtKB-UniRule"/>
</dbReference>
<evidence type="ECO:0000256" key="3">
    <source>
        <dbReference type="ARBA" id="ARBA00022723"/>
    </source>
</evidence>
<keyword evidence="3 4" id="KW-0479">Metal-binding</keyword>
<name>A0A0P9C218_9BACL</name>
<dbReference type="InterPro" id="IPR036069">
    <property type="entry name" value="DUF34/NIF3_sf"/>
</dbReference>
<dbReference type="Proteomes" id="UP000050482">
    <property type="component" value="Unassembled WGS sequence"/>
</dbReference>
<keyword evidence="7" id="KW-1185">Reference proteome</keyword>
<dbReference type="PIRSF" id="PIRSF037489">
    <property type="entry name" value="UCP037489_NIF3_YqfO"/>
    <property type="match status" value="1"/>
</dbReference>
<dbReference type="SUPFAM" id="SSF102705">
    <property type="entry name" value="NIF3 (NGG1p interacting factor 3)-like"/>
    <property type="match status" value="1"/>
</dbReference>
<dbReference type="EMBL" id="LJCO01000108">
    <property type="protein sequence ID" value="KPV38992.1"/>
    <property type="molecule type" value="Genomic_DNA"/>
</dbReference>
<evidence type="ECO:0000256" key="2">
    <source>
        <dbReference type="ARBA" id="ARBA00022112"/>
    </source>
</evidence>
<evidence type="ECO:0000256" key="5">
    <source>
        <dbReference type="PIRSR" id="PIRSR602678-1"/>
    </source>
</evidence>
<dbReference type="FunFam" id="3.40.1390.30:FF:000001">
    <property type="entry name" value="GTP cyclohydrolase 1 type 2"/>
    <property type="match status" value="1"/>
</dbReference>
<proteinExistence type="inferred from homology"/>
<dbReference type="AlphaFoldDB" id="A0A0P9C218"/>
<evidence type="ECO:0000256" key="4">
    <source>
        <dbReference type="PIRNR" id="PIRNR037489"/>
    </source>
</evidence>
<evidence type="ECO:0000313" key="7">
    <source>
        <dbReference type="Proteomes" id="UP000050482"/>
    </source>
</evidence>
<feature type="binding site" evidence="5">
    <location>
        <position position="320"/>
    </location>
    <ligand>
        <name>a divalent metal cation</name>
        <dbReference type="ChEBI" id="CHEBI:60240"/>
        <label>1</label>
    </ligand>
</feature>
<reference evidence="6 7" key="1">
    <citation type="submission" date="2015-09" db="EMBL/GenBank/DDBJ databases">
        <title>Draft genome sequence of Alicyclobacillus ferrooxydans DSM 22381.</title>
        <authorList>
            <person name="Hemp J."/>
        </authorList>
    </citation>
    <scope>NUCLEOTIDE SEQUENCE [LARGE SCALE GENOMIC DNA]</scope>
    <source>
        <strain evidence="6 7">TC-34</strain>
    </source>
</reference>
<dbReference type="InterPro" id="IPR015867">
    <property type="entry name" value="N-reg_PII/ATP_PRibTrfase_C"/>
</dbReference>
<dbReference type="PANTHER" id="PTHR13799">
    <property type="entry name" value="NGG1 INTERACTING FACTOR 3"/>
    <property type="match status" value="1"/>
</dbReference>
<feature type="binding site" evidence="5">
    <location>
        <position position="55"/>
    </location>
    <ligand>
        <name>a divalent metal cation</name>
        <dbReference type="ChEBI" id="CHEBI:60240"/>
        <label>1</label>
    </ligand>
</feature>
<dbReference type="STRING" id="471514.AN477_23235"/>
<dbReference type="Gene3D" id="3.30.70.120">
    <property type="match status" value="1"/>
</dbReference>
<dbReference type="FunFam" id="3.30.70.120:FF:000006">
    <property type="entry name" value="GTP cyclohydrolase 1 type 2 homolog"/>
    <property type="match status" value="1"/>
</dbReference>
<sequence length="356" mass="38756">MDEFAPPELAMDGDKIGLQIGRLDKPVRRVMVALDAYPEVIEEAVAMQADMLVTHHAMLFRPVTSIDTGSARGKALAQAITADLTVFNAHTNLDITSGGVNDVLVRMLGLKRVDILERTRNEQLRKLVVFVPKDSHAKVLDAVCTAGAGHIGAYSHCTFNTPGIGTFLPGEGTSPYIGQAGTVEHADEVRLETIVPEGLVERVVRAMLDAHPYEEVAYDLYPLELMGKASGLGRVGDLDTEMKLSDFAGIVRDKLGLRHIRFSGHPDRLIRRIAVVGGSGGRYAKQAIHKKADVLVTSDCDHHTVAEALHDGLSIIDGTHAALEVPVLTEAARWIREQTGVEVIETTVQEDPFRWI</sequence>
<comment type="similarity">
    <text evidence="1 4">Belongs to the GTP cyclohydrolase I type 2/NIF3 family.</text>
</comment>
<dbReference type="PATRIC" id="fig|471514.4.peg.2300"/>
<dbReference type="GO" id="GO:0005737">
    <property type="term" value="C:cytoplasm"/>
    <property type="evidence" value="ECO:0007669"/>
    <property type="project" value="TreeGrafter"/>
</dbReference>
<dbReference type="PANTHER" id="PTHR13799:SF14">
    <property type="entry name" value="GTP CYCLOHYDROLASE 1 TYPE 2 HOMOLOG"/>
    <property type="match status" value="1"/>
</dbReference>
<accession>A0A0P9C218</accession>
<organism evidence="6 7">
    <name type="scientific">Alicyclobacillus ferrooxydans</name>
    <dbReference type="NCBI Taxonomy" id="471514"/>
    <lineage>
        <taxon>Bacteria</taxon>
        <taxon>Bacillati</taxon>
        <taxon>Bacillota</taxon>
        <taxon>Bacilli</taxon>
        <taxon>Bacillales</taxon>
        <taxon>Alicyclobacillaceae</taxon>
        <taxon>Alicyclobacillus</taxon>
    </lineage>
</organism>
<evidence type="ECO:0000256" key="1">
    <source>
        <dbReference type="ARBA" id="ARBA00006964"/>
    </source>
</evidence>
<feature type="binding site" evidence="5">
    <location>
        <position position="94"/>
    </location>
    <ligand>
        <name>a divalent metal cation</name>
        <dbReference type="ChEBI" id="CHEBI:60240"/>
        <label>1</label>
    </ligand>
</feature>
<feature type="binding site" evidence="5">
    <location>
        <position position="56"/>
    </location>
    <ligand>
        <name>a divalent metal cation</name>
        <dbReference type="ChEBI" id="CHEBI:60240"/>
        <label>1</label>
    </ligand>
</feature>
<dbReference type="Gene3D" id="3.40.1390.30">
    <property type="entry name" value="NIF3 (NGG1p interacting factor 3)-like"/>
    <property type="match status" value="1"/>
</dbReference>
<dbReference type="OrthoDB" id="9792792at2"/>